<keyword evidence="5" id="KW-0548">Nucleotidyltransferase</keyword>
<evidence type="ECO:0000256" key="8">
    <source>
        <dbReference type="ARBA" id="ARBA00022932"/>
    </source>
</evidence>
<evidence type="ECO:0000313" key="15">
    <source>
        <dbReference type="Proteomes" id="UP001201163"/>
    </source>
</evidence>
<evidence type="ECO:0000256" key="3">
    <source>
        <dbReference type="ARBA" id="ARBA00022634"/>
    </source>
</evidence>
<dbReference type="EC" id="2.7.7.7" evidence="2"/>
<dbReference type="GO" id="GO:0006303">
    <property type="term" value="P:double-strand break repair via nonhomologous end joining"/>
    <property type="evidence" value="ECO:0007669"/>
    <property type="project" value="TreeGrafter"/>
</dbReference>
<dbReference type="EMBL" id="JAKELL010000042">
    <property type="protein sequence ID" value="KAH8988380.1"/>
    <property type="molecule type" value="Genomic_DNA"/>
</dbReference>
<dbReference type="InterPro" id="IPR037160">
    <property type="entry name" value="DNA_Pol_thumb_sf"/>
</dbReference>
<dbReference type="GO" id="GO:0003887">
    <property type="term" value="F:DNA-directed DNA polymerase activity"/>
    <property type="evidence" value="ECO:0007669"/>
    <property type="project" value="UniProtKB-KW"/>
</dbReference>
<evidence type="ECO:0000256" key="1">
    <source>
        <dbReference type="ARBA" id="ARBA00008323"/>
    </source>
</evidence>
<evidence type="ECO:0000256" key="11">
    <source>
        <dbReference type="ARBA" id="ARBA00049244"/>
    </source>
</evidence>
<evidence type="ECO:0000256" key="9">
    <source>
        <dbReference type="ARBA" id="ARBA00023125"/>
    </source>
</evidence>
<keyword evidence="9" id="KW-0238">DNA-binding</keyword>
<dbReference type="Gene3D" id="3.30.210.10">
    <property type="entry name" value="DNA polymerase, thumb domain"/>
    <property type="match status" value="1"/>
</dbReference>
<evidence type="ECO:0000259" key="13">
    <source>
        <dbReference type="Pfam" id="PF14792"/>
    </source>
</evidence>
<dbReference type="SUPFAM" id="SSF81301">
    <property type="entry name" value="Nucleotidyltransferase"/>
    <property type="match status" value="1"/>
</dbReference>
<comment type="caution">
    <text evidence="14">The sequence shown here is derived from an EMBL/GenBank/DDBJ whole genome shotgun (WGS) entry which is preliminary data.</text>
</comment>
<keyword evidence="8" id="KW-0239">DNA-directed DNA polymerase</keyword>
<accession>A0AAD4Q9A9</accession>
<evidence type="ECO:0000256" key="10">
    <source>
        <dbReference type="ARBA" id="ARBA00023204"/>
    </source>
</evidence>
<evidence type="ECO:0000256" key="4">
    <source>
        <dbReference type="ARBA" id="ARBA00022679"/>
    </source>
</evidence>
<keyword evidence="6" id="KW-0235">DNA replication</keyword>
<comment type="similarity">
    <text evidence="1">Belongs to the DNA polymerase type-X family.</text>
</comment>
<evidence type="ECO:0000313" key="14">
    <source>
        <dbReference type="EMBL" id="KAH8988380.1"/>
    </source>
</evidence>
<keyword evidence="3" id="KW-0237">DNA synthesis</keyword>
<dbReference type="PROSITE" id="PS00522">
    <property type="entry name" value="DNA_POLYMERASE_X"/>
    <property type="match status" value="1"/>
</dbReference>
<evidence type="ECO:0000256" key="2">
    <source>
        <dbReference type="ARBA" id="ARBA00012417"/>
    </source>
</evidence>
<dbReference type="InterPro" id="IPR022312">
    <property type="entry name" value="DNA_pol_X"/>
</dbReference>
<keyword evidence="15" id="KW-1185">Reference proteome</keyword>
<keyword evidence="7" id="KW-0227">DNA damage</keyword>
<reference evidence="14" key="1">
    <citation type="submission" date="2022-01" db="EMBL/GenBank/DDBJ databases">
        <title>Comparative genomics reveals a dynamic genome evolution in the ectomycorrhizal milk-cap (Lactarius) mushrooms.</title>
        <authorList>
            <consortium name="DOE Joint Genome Institute"/>
            <person name="Lebreton A."/>
            <person name="Tang N."/>
            <person name="Kuo A."/>
            <person name="LaButti K."/>
            <person name="Drula E."/>
            <person name="Barry K."/>
            <person name="Clum A."/>
            <person name="Lipzen A."/>
            <person name="Mousain D."/>
            <person name="Ng V."/>
            <person name="Wang R."/>
            <person name="Wang X."/>
            <person name="Dai Y."/>
            <person name="Henrissat B."/>
            <person name="Grigoriev I.V."/>
            <person name="Guerin-Laguette A."/>
            <person name="Yu F."/>
            <person name="Martin F.M."/>
        </authorList>
    </citation>
    <scope>NUCLEOTIDE SEQUENCE</scope>
    <source>
        <strain evidence="14">QP</strain>
    </source>
</reference>
<evidence type="ECO:0000256" key="6">
    <source>
        <dbReference type="ARBA" id="ARBA00022705"/>
    </source>
</evidence>
<dbReference type="InterPro" id="IPR043519">
    <property type="entry name" value="NT_sf"/>
</dbReference>
<feature type="domain" description="DNA polymerase beta thumb" evidence="12">
    <location>
        <begin position="101"/>
        <end position="174"/>
    </location>
</feature>
<sequence>MGSYRRGKSTCGDIDIMVTRPPDDGRTHAGILPKLLSALRSAGIITEDLLSLAPDATDSLEVTYRGLCVCPTKPGQESPSRSQIRRRIDILAIPWESRGAALIYFTGDDIFNRSLRLKANKMGYSLNQRGLFEGVVRSLEDRAIKTNAGNVIASETEEEIFRILGVPWVEAHERAVRG</sequence>
<name>A0AAD4Q9A9_9AGAM</name>
<comment type="catalytic activity">
    <reaction evidence="11">
        <text>DNA(n) + a 2'-deoxyribonucleoside 5'-triphosphate = DNA(n+1) + diphosphate</text>
        <dbReference type="Rhea" id="RHEA:22508"/>
        <dbReference type="Rhea" id="RHEA-COMP:17339"/>
        <dbReference type="Rhea" id="RHEA-COMP:17340"/>
        <dbReference type="ChEBI" id="CHEBI:33019"/>
        <dbReference type="ChEBI" id="CHEBI:61560"/>
        <dbReference type="ChEBI" id="CHEBI:173112"/>
        <dbReference type="EC" id="2.7.7.7"/>
    </reaction>
</comment>
<dbReference type="InterPro" id="IPR029398">
    <property type="entry name" value="PolB_thumb"/>
</dbReference>
<protein>
    <recommendedName>
        <fullName evidence="2">DNA-directed DNA polymerase</fullName>
        <ecNumber evidence="2">2.7.7.7</ecNumber>
    </recommendedName>
</protein>
<feature type="domain" description="DNA polymerase beta palm" evidence="13">
    <location>
        <begin position="1"/>
        <end position="94"/>
    </location>
</feature>
<evidence type="ECO:0000256" key="7">
    <source>
        <dbReference type="ARBA" id="ARBA00022763"/>
    </source>
</evidence>
<gene>
    <name evidence="14" type="ORF">EDB92DRAFT_1872377</name>
</gene>
<dbReference type="PRINTS" id="PR00869">
    <property type="entry name" value="DNAPOLX"/>
</dbReference>
<dbReference type="InterPro" id="IPR028207">
    <property type="entry name" value="DNA_pol_B_palm_palm"/>
</dbReference>
<dbReference type="Pfam" id="PF14791">
    <property type="entry name" value="DNA_pol_B_thumb"/>
    <property type="match status" value="1"/>
</dbReference>
<dbReference type="AlphaFoldDB" id="A0AAD4Q9A9"/>
<proteinExistence type="inferred from homology"/>
<dbReference type="Pfam" id="PF14792">
    <property type="entry name" value="DNA_pol_B_palm"/>
    <property type="match status" value="1"/>
</dbReference>
<dbReference type="PANTHER" id="PTHR11276:SF28">
    <property type="entry name" value="DNA POLYMERASE LAMBDA"/>
    <property type="match status" value="1"/>
</dbReference>
<evidence type="ECO:0000256" key="5">
    <source>
        <dbReference type="ARBA" id="ARBA00022695"/>
    </source>
</evidence>
<dbReference type="PANTHER" id="PTHR11276">
    <property type="entry name" value="DNA POLYMERASE TYPE-X FAMILY MEMBER"/>
    <property type="match status" value="1"/>
</dbReference>
<dbReference type="GO" id="GO:0005634">
    <property type="term" value="C:nucleus"/>
    <property type="evidence" value="ECO:0007669"/>
    <property type="project" value="TreeGrafter"/>
</dbReference>
<keyword evidence="4" id="KW-0808">Transferase</keyword>
<evidence type="ECO:0000259" key="12">
    <source>
        <dbReference type="Pfam" id="PF14791"/>
    </source>
</evidence>
<keyword evidence="10" id="KW-0234">DNA repair</keyword>
<dbReference type="GO" id="GO:0003677">
    <property type="term" value="F:DNA binding"/>
    <property type="evidence" value="ECO:0007669"/>
    <property type="project" value="UniProtKB-KW"/>
</dbReference>
<dbReference type="InterPro" id="IPR019843">
    <property type="entry name" value="DNA_pol-X_BS"/>
</dbReference>
<organism evidence="14 15">
    <name type="scientific">Lactarius akahatsu</name>
    <dbReference type="NCBI Taxonomy" id="416441"/>
    <lineage>
        <taxon>Eukaryota</taxon>
        <taxon>Fungi</taxon>
        <taxon>Dikarya</taxon>
        <taxon>Basidiomycota</taxon>
        <taxon>Agaricomycotina</taxon>
        <taxon>Agaricomycetes</taxon>
        <taxon>Russulales</taxon>
        <taxon>Russulaceae</taxon>
        <taxon>Lactarius</taxon>
    </lineage>
</organism>
<dbReference type="Proteomes" id="UP001201163">
    <property type="component" value="Unassembled WGS sequence"/>
</dbReference>
<dbReference type="Gene3D" id="3.30.460.10">
    <property type="entry name" value="Beta Polymerase, domain 2"/>
    <property type="match status" value="1"/>
</dbReference>